<evidence type="ECO:0000313" key="5">
    <source>
        <dbReference type="EMBL" id="MCY0386204.1"/>
    </source>
</evidence>
<dbReference type="Pfam" id="PF19305">
    <property type="entry name" value="MmgE_PrpD_C"/>
    <property type="match status" value="1"/>
</dbReference>
<keyword evidence="2" id="KW-0732">Signal</keyword>
<feature type="signal peptide" evidence="2">
    <location>
        <begin position="1"/>
        <end position="32"/>
    </location>
</feature>
<evidence type="ECO:0000259" key="3">
    <source>
        <dbReference type="Pfam" id="PF03972"/>
    </source>
</evidence>
<evidence type="ECO:0000259" key="4">
    <source>
        <dbReference type="Pfam" id="PF19305"/>
    </source>
</evidence>
<dbReference type="Pfam" id="PF03972">
    <property type="entry name" value="MmgE_PrpD_N"/>
    <property type="match status" value="1"/>
</dbReference>
<dbReference type="RefSeq" id="WP_267845506.1">
    <property type="nucleotide sequence ID" value="NZ_JAPMXC010000001.1"/>
</dbReference>
<dbReference type="Gene3D" id="3.30.1330.120">
    <property type="entry name" value="2-methylcitrate dehydratase PrpD"/>
    <property type="match status" value="1"/>
</dbReference>
<dbReference type="InterPro" id="IPR045337">
    <property type="entry name" value="MmgE_PrpD_C"/>
</dbReference>
<dbReference type="InterPro" id="IPR042188">
    <property type="entry name" value="MmgE/PrpD_sf_2"/>
</dbReference>
<gene>
    <name evidence="5" type="ORF">OVY01_02865</name>
</gene>
<dbReference type="PANTHER" id="PTHR16943:SF8">
    <property type="entry name" value="2-METHYLCITRATE DEHYDRATASE"/>
    <property type="match status" value="1"/>
</dbReference>
<evidence type="ECO:0000256" key="1">
    <source>
        <dbReference type="ARBA" id="ARBA00006174"/>
    </source>
</evidence>
<name>A0ABT3ZI53_9BURK</name>
<comment type="similarity">
    <text evidence="1">Belongs to the PrpD family.</text>
</comment>
<evidence type="ECO:0000256" key="2">
    <source>
        <dbReference type="SAM" id="SignalP"/>
    </source>
</evidence>
<sequence length="501" mass="52993">MSSLHRKRRRDILRAIGAASALALAGTRAARAQDAQGGSIRHPAQDTLPPKGDDITGQLARYMVSAGSTPLPDAVALACKHRILDTFGAMVSGSRMRPGMEATRYVKSLGGTAQASVVGADFRTTTINAALANAMCAHSDETDDFEPVTKAHPGSSVVPSALAMGEMSGSSGDAMMRSVALGYDMACRLLMALGPDLVRHTGRSAEGTASTFGSVGAAAPLAGLDETGMRYAISYSSQQVSGLWSWVKDKDHIEKAFDFAGMGARNGLTAVSMVQAGMTGVWDVLDGTNNLFMALSSQPQPEEMLAGLGKRFYVGETAIKTFSVGYPIQSPLDAFLTLRKQYGLNPDNVRAILVKIPSDAIGIVGESAMPDVNCAHLVALALVKGAVSFVDSHDVALMHDATIERQRAKVAVVADAALMNPAAPRGSIVEVTLNDGRKVSHFTKYPPGTKENPLDTQAVNEKSRDLMAPVLGKEKTDRLIAAINRLETVRDVRTLRPLFTA</sequence>
<reference evidence="5" key="1">
    <citation type="submission" date="2022-11" db="EMBL/GenBank/DDBJ databases">
        <title>Robbsia betulipollinis sp. nov., isolated from pollen of birch (Betula pendula).</title>
        <authorList>
            <person name="Shi H."/>
            <person name="Ambika Manirajan B."/>
            <person name="Ratering S."/>
            <person name="Geissler-Plaum R."/>
            <person name="Schnell S."/>
        </authorList>
    </citation>
    <scope>NUCLEOTIDE SEQUENCE</scope>
    <source>
        <strain evidence="5">Bb-Pol-6</strain>
    </source>
</reference>
<dbReference type="PROSITE" id="PS51318">
    <property type="entry name" value="TAT"/>
    <property type="match status" value="1"/>
</dbReference>
<dbReference type="InterPro" id="IPR036148">
    <property type="entry name" value="MmgE/PrpD_sf"/>
</dbReference>
<comment type="caution">
    <text evidence="5">The sequence shown here is derived from an EMBL/GenBank/DDBJ whole genome shotgun (WGS) entry which is preliminary data.</text>
</comment>
<dbReference type="EMBL" id="JAPMXC010000001">
    <property type="protein sequence ID" value="MCY0386204.1"/>
    <property type="molecule type" value="Genomic_DNA"/>
</dbReference>
<dbReference type="SUPFAM" id="SSF103378">
    <property type="entry name" value="2-methylcitrate dehydratase PrpD"/>
    <property type="match status" value="1"/>
</dbReference>
<organism evidence="5 6">
    <name type="scientific">Robbsia betulipollinis</name>
    <dbReference type="NCBI Taxonomy" id="2981849"/>
    <lineage>
        <taxon>Bacteria</taxon>
        <taxon>Pseudomonadati</taxon>
        <taxon>Pseudomonadota</taxon>
        <taxon>Betaproteobacteria</taxon>
        <taxon>Burkholderiales</taxon>
        <taxon>Burkholderiaceae</taxon>
        <taxon>Robbsia</taxon>
    </lineage>
</organism>
<dbReference type="InterPro" id="IPR042183">
    <property type="entry name" value="MmgE/PrpD_sf_1"/>
</dbReference>
<dbReference type="PANTHER" id="PTHR16943">
    <property type="entry name" value="2-METHYLCITRATE DEHYDRATASE-RELATED"/>
    <property type="match status" value="1"/>
</dbReference>
<dbReference type="Proteomes" id="UP001082899">
    <property type="component" value="Unassembled WGS sequence"/>
</dbReference>
<proteinExistence type="inferred from homology"/>
<keyword evidence="6" id="KW-1185">Reference proteome</keyword>
<protein>
    <submittedName>
        <fullName evidence="5">MmgE/PrpD family protein</fullName>
    </submittedName>
</protein>
<dbReference type="InterPro" id="IPR006311">
    <property type="entry name" value="TAT_signal"/>
</dbReference>
<accession>A0ABT3ZI53</accession>
<dbReference type="Gene3D" id="1.10.4100.10">
    <property type="entry name" value="2-methylcitrate dehydratase PrpD"/>
    <property type="match status" value="1"/>
</dbReference>
<feature type="chain" id="PRO_5045721554" evidence="2">
    <location>
        <begin position="33"/>
        <end position="501"/>
    </location>
</feature>
<dbReference type="InterPro" id="IPR045336">
    <property type="entry name" value="MmgE_PrpD_N"/>
</dbReference>
<evidence type="ECO:0000313" key="6">
    <source>
        <dbReference type="Proteomes" id="UP001082899"/>
    </source>
</evidence>
<feature type="domain" description="MmgE/PrpD C-terminal" evidence="4">
    <location>
        <begin position="322"/>
        <end position="487"/>
    </location>
</feature>
<dbReference type="InterPro" id="IPR005656">
    <property type="entry name" value="MmgE_PrpD"/>
</dbReference>
<feature type="domain" description="MmgE/PrpD N-terminal" evidence="3">
    <location>
        <begin position="58"/>
        <end position="302"/>
    </location>
</feature>